<evidence type="ECO:0000256" key="8">
    <source>
        <dbReference type="ARBA" id="ARBA00023163"/>
    </source>
</evidence>
<keyword evidence="6" id="KW-0597">Phosphoprotein</keyword>
<feature type="compositionally biased region" description="Polar residues" evidence="11">
    <location>
        <begin position="304"/>
        <end position="320"/>
    </location>
</feature>
<dbReference type="EMBL" id="AACS02000005">
    <property type="protein sequence ID" value="EAU84302.2"/>
    <property type="molecule type" value="Genomic_DNA"/>
</dbReference>
<dbReference type="GO" id="GO:0006355">
    <property type="term" value="P:regulation of DNA-templated transcription"/>
    <property type="evidence" value="ECO:0007669"/>
    <property type="project" value="InterPro"/>
</dbReference>
<dbReference type="OrthoDB" id="293823at2759"/>
<organism evidence="14 15">
    <name type="scientific">Coprinopsis cinerea (strain Okayama-7 / 130 / ATCC MYA-4618 / FGSC 9003)</name>
    <name type="common">Inky cap fungus</name>
    <name type="synonym">Hormographiella aspergillata</name>
    <dbReference type="NCBI Taxonomy" id="240176"/>
    <lineage>
        <taxon>Eukaryota</taxon>
        <taxon>Fungi</taxon>
        <taxon>Dikarya</taxon>
        <taxon>Basidiomycota</taxon>
        <taxon>Agaricomycotina</taxon>
        <taxon>Agaricomycetes</taxon>
        <taxon>Agaricomycetidae</taxon>
        <taxon>Agaricales</taxon>
        <taxon>Agaricineae</taxon>
        <taxon>Psathyrellaceae</taxon>
        <taxon>Coprinopsis</taxon>
    </lineage>
</organism>
<dbReference type="Pfam" id="PF04153">
    <property type="entry name" value="NOT2_3_5_C"/>
    <property type="match status" value="1"/>
</dbReference>
<keyword evidence="8" id="KW-0804">Transcription</keyword>
<keyword evidence="5" id="KW-0678">Repressor</keyword>
<feature type="compositionally biased region" description="Polar residues" evidence="11">
    <location>
        <begin position="452"/>
        <end position="462"/>
    </location>
</feature>
<evidence type="ECO:0000256" key="9">
    <source>
        <dbReference type="ARBA" id="ARBA00023242"/>
    </source>
</evidence>
<keyword evidence="4" id="KW-0963">Cytoplasm</keyword>
<dbReference type="InParanoid" id="A8NYB4"/>
<keyword evidence="7" id="KW-0805">Transcription regulation</keyword>
<dbReference type="STRING" id="240176.A8NYB4"/>
<dbReference type="InterPro" id="IPR007282">
    <property type="entry name" value="NOT2/3/5_C"/>
</dbReference>
<comment type="caution">
    <text evidence="14">The sequence shown here is derived from an EMBL/GenBank/DDBJ whole genome shotgun (WGS) entry which is preliminary data.</text>
</comment>
<dbReference type="PIRSF" id="PIRSF005290">
    <property type="entry name" value="NOT_su_3_5"/>
    <property type="match status" value="1"/>
</dbReference>
<dbReference type="FunCoup" id="A8NYB4">
    <property type="interactions" value="520"/>
</dbReference>
<dbReference type="OMA" id="YKPQTPY"/>
<dbReference type="Gene3D" id="2.30.30.1020">
    <property type="entry name" value="CCR4-NOT complex subunit 2/3/5, C-terminal domain"/>
    <property type="match status" value="1"/>
</dbReference>
<dbReference type="Pfam" id="PF04065">
    <property type="entry name" value="Not3"/>
    <property type="match status" value="1"/>
</dbReference>
<dbReference type="GO" id="GO:0005737">
    <property type="term" value="C:cytoplasm"/>
    <property type="evidence" value="ECO:0007669"/>
    <property type="project" value="UniProtKB-SubCell"/>
</dbReference>
<feature type="region of interest" description="Disordered" evidence="11">
    <location>
        <begin position="240"/>
        <end position="547"/>
    </location>
</feature>
<dbReference type="Proteomes" id="UP000001861">
    <property type="component" value="Unassembled WGS sequence"/>
</dbReference>
<dbReference type="GO" id="GO:0000289">
    <property type="term" value="P:nuclear-transcribed mRNA poly(A) tail shortening"/>
    <property type="evidence" value="ECO:0007669"/>
    <property type="project" value="UniProtKB-ARBA"/>
</dbReference>
<evidence type="ECO:0000256" key="7">
    <source>
        <dbReference type="ARBA" id="ARBA00023015"/>
    </source>
</evidence>
<evidence type="ECO:0000313" key="15">
    <source>
        <dbReference type="Proteomes" id="UP000001861"/>
    </source>
</evidence>
<evidence type="ECO:0000256" key="1">
    <source>
        <dbReference type="ARBA" id="ARBA00004123"/>
    </source>
</evidence>
<keyword evidence="10" id="KW-0175">Coiled coil</keyword>
<evidence type="ECO:0000256" key="4">
    <source>
        <dbReference type="ARBA" id="ARBA00022490"/>
    </source>
</evidence>
<comment type="subcellular location">
    <subcellularLocation>
        <location evidence="2">Cytoplasm</location>
    </subcellularLocation>
    <subcellularLocation>
        <location evidence="1">Nucleus</location>
    </subcellularLocation>
</comment>
<reference evidence="14 15" key="1">
    <citation type="journal article" date="2010" name="Proc. Natl. Acad. Sci. U.S.A.">
        <title>Insights into evolution of multicellular fungi from the assembled chromosomes of the mushroom Coprinopsis cinerea (Coprinus cinereus).</title>
        <authorList>
            <person name="Stajich J.E."/>
            <person name="Wilke S.K."/>
            <person name="Ahren D."/>
            <person name="Au C.H."/>
            <person name="Birren B.W."/>
            <person name="Borodovsky M."/>
            <person name="Burns C."/>
            <person name="Canback B."/>
            <person name="Casselton L.A."/>
            <person name="Cheng C.K."/>
            <person name="Deng J."/>
            <person name="Dietrich F.S."/>
            <person name="Fargo D.C."/>
            <person name="Farman M.L."/>
            <person name="Gathman A.C."/>
            <person name="Goldberg J."/>
            <person name="Guigo R."/>
            <person name="Hoegger P.J."/>
            <person name="Hooker J.B."/>
            <person name="Huggins A."/>
            <person name="James T.Y."/>
            <person name="Kamada T."/>
            <person name="Kilaru S."/>
            <person name="Kodira C."/>
            <person name="Kues U."/>
            <person name="Kupfer D."/>
            <person name="Kwan H.S."/>
            <person name="Lomsadze A."/>
            <person name="Li W."/>
            <person name="Lilly W.W."/>
            <person name="Ma L.J."/>
            <person name="Mackey A.J."/>
            <person name="Manning G."/>
            <person name="Martin F."/>
            <person name="Muraguchi H."/>
            <person name="Natvig D.O."/>
            <person name="Palmerini H."/>
            <person name="Ramesh M.A."/>
            <person name="Rehmeyer C.J."/>
            <person name="Roe B.A."/>
            <person name="Shenoy N."/>
            <person name="Stanke M."/>
            <person name="Ter-Hovhannisyan V."/>
            <person name="Tunlid A."/>
            <person name="Velagapudi R."/>
            <person name="Vision T.J."/>
            <person name="Zeng Q."/>
            <person name="Zolan M.E."/>
            <person name="Pukkila P.J."/>
        </authorList>
    </citation>
    <scope>NUCLEOTIDE SEQUENCE [LARGE SCALE GENOMIC DNA]</scope>
    <source>
        <strain evidence="15">Okayama-7 / 130 / ATCC MYA-4618 / FGSC 9003</strain>
    </source>
</reference>
<dbReference type="PANTHER" id="PTHR23326">
    <property type="entry name" value="CCR4 NOT-RELATED"/>
    <property type="match status" value="1"/>
</dbReference>
<dbReference type="InterPro" id="IPR038635">
    <property type="entry name" value="CCR4-NOT_su2/3/5_C_sf"/>
</dbReference>
<dbReference type="AlphaFoldDB" id="A8NYB4"/>
<accession>A8NYB4</accession>
<sequence>MAARKLQSEIDRTLKKVAEGVELFESIYEKMQASTNQTQKEKQEMDLKTQIKKLQRQRDQIKTWVASNDIKDKTILLENRRLIETQMEKFKACEKEMKTKAFSKEGLIQAAKLDPKEQEKEDAMQWLQQQVEELQMQVESTEAEVESLQSTGKKKNKAGANALGRLEELEHLNERRKWHISRLELVLRLLNNGSLTAEKVNSLKEDVQYFVSNNSDDDFEEDDGIYEELNLDEAEGEFGLVADDGDSSESEDASEPDVPPPKSSKKQQQQHDDDNTSHSKQHDSPILKKAGVSLAMRTKPPPNINLSQQPMSSVLKSGLSQPAPRPTPPTLPPIRYAAAAAAAVNSHPPSSASAHPPSTAPVTPALAPAHASSASPAVPPSVAAVSQDQQSASSPSLTQQSAASPALSSAVSASQAPEGSSRSGQPSPALSKAIPTSESVSVASPQVPKQAPASQPQATSNEATQPPAASAAPATPAQQPPTTGPSPLPQQLGTPVLSPGVKVAEQQQVLQQQQQPPAQSFPSQPIGGQRPPSAAQVAPTSARPASAFPGSLSDLVVSFESVKQKAHLRDPIAALRMNNMEQVHKMLEGGLINVPQPQDTDKPKYYTPRNPFPTPSYYPQTPHAALGTPAIFSQLDVETLFYIFYYLPGTYQQYLAAKELKRQSWRFHVKYLTWFQRHSEPQAITEEYEQGVYVYFDWEGSWCQRKKSDFRFEYRYLSED</sequence>
<feature type="coiled-coil region" evidence="10">
    <location>
        <begin position="117"/>
        <end position="151"/>
    </location>
</feature>
<evidence type="ECO:0000259" key="13">
    <source>
        <dbReference type="Pfam" id="PF04153"/>
    </source>
</evidence>
<evidence type="ECO:0000313" key="14">
    <source>
        <dbReference type="EMBL" id="EAU84302.2"/>
    </source>
</evidence>
<keyword evidence="15" id="KW-1185">Reference proteome</keyword>
<evidence type="ECO:0000256" key="5">
    <source>
        <dbReference type="ARBA" id="ARBA00022491"/>
    </source>
</evidence>
<dbReference type="GeneID" id="6013942"/>
<dbReference type="RefSeq" id="XP_001837386.2">
    <property type="nucleotide sequence ID" value="XM_001837334.2"/>
</dbReference>
<dbReference type="InterPro" id="IPR007207">
    <property type="entry name" value="Not_N"/>
</dbReference>
<dbReference type="GO" id="GO:0030015">
    <property type="term" value="C:CCR4-NOT core complex"/>
    <property type="evidence" value="ECO:0007669"/>
    <property type="project" value="InterPro"/>
</dbReference>
<evidence type="ECO:0000259" key="12">
    <source>
        <dbReference type="Pfam" id="PF04065"/>
    </source>
</evidence>
<name>A8NYB4_COPC7</name>
<proteinExistence type="inferred from homology"/>
<feature type="domain" description="NOT2/NOT3/NOT5 C-terminal" evidence="13">
    <location>
        <begin position="592"/>
        <end position="717"/>
    </location>
</feature>
<keyword evidence="9" id="KW-0539">Nucleus</keyword>
<feature type="compositionally biased region" description="Basic and acidic residues" evidence="11">
    <location>
        <begin position="269"/>
        <end position="286"/>
    </location>
</feature>
<dbReference type="VEuPathDB" id="FungiDB:CC1G_01298"/>
<evidence type="ECO:0000256" key="3">
    <source>
        <dbReference type="ARBA" id="ARBA00007682"/>
    </source>
</evidence>
<feature type="compositionally biased region" description="Low complexity" evidence="11">
    <location>
        <begin position="337"/>
        <end position="417"/>
    </location>
</feature>
<feature type="compositionally biased region" description="Pro residues" evidence="11">
    <location>
        <begin position="323"/>
        <end position="332"/>
    </location>
</feature>
<feature type="compositionally biased region" description="Acidic residues" evidence="11">
    <location>
        <begin position="243"/>
        <end position="255"/>
    </location>
</feature>
<feature type="compositionally biased region" description="Low complexity" evidence="11">
    <location>
        <begin position="463"/>
        <end position="477"/>
    </location>
</feature>
<evidence type="ECO:0000256" key="11">
    <source>
        <dbReference type="SAM" id="MobiDB-lite"/>
    </source>
</evidence>
<feature type="domain" description="CCR4-Not complex component Not N-terminal" evidence="12">
    <location>
        <begin position="3"/>
        <end position="232"/>
    </location>
</feature>
<protein>
    <submittedName>
        <fullName evidence="14">CCR4-NOT transcription complex</fullName>
    </submittedName>
</protein>
<feature type="compositionally biased region" description="Polar residues" evidence="11">
    <location>
        <begin position="418"/>
        <end position="444"/>
    </location>
</feature>
<dbReference type="InterPro" id="IPR040168">
    <property type="entry name" value="Not2/3/5"/>
</dbReference>
<evidence type="ECO:0000256" key="2">
    <source>
        <dbReference type="ARBA" id="ARBA00004496"/>
    </source>
</evidence>
<dbReference type="GO" id="GO:0005634">
    <property type="term" value="C:nucleus"/>
    <property type="evidence" value="ECO:0007669"/>
    <property type="project" value="UniProtKB-SubCell"/>
</dbReference>
<evidence type="ECO:0000256" key="6">
    <source>
        <dbReference type="ARBA" id="ARBA00022553"/>
    </source>
</evidence>
<comment type="similarity">
    <text evidence="3">Belongs to the CNOT2/3/5 family.</text>
</comment>
<dbReference type="FunFam" id="2.30.30.1020:FF:000006">
    <property type="entry name" value="CCR4-NOT transcription complex, subunit 3"/>
    <property type="match status" value="1"/>
</dbReference>
<dbReference type="HOGENOM" id="CLU_013819_3_0_1"/>
<feature type="compositionally biased region" description="Pro residues" evidence="11">
    <location>
        <begin position="478"/>
        <end position="488"/>
    </location>
</feature>
<dbReference type="eggNOG" id="KOG2150">
    <property type="taxonomic scope" value="Eukaryota"/>
</dbReference>
<dbReference type="KEGG" id="cci:CC1G_01298"/>
<feature type="non-terminal residue" evidence="14">
    <location>
        <position position="1"/>
    </location>
</feature>
<dbReference type="InterPro" id="IPR012270">
    <property type="entry name" value="CCR4-NOT_su3/5"/>
</dbReference>
<evidence type="ECO:0000256" key="10">
    <source>
        <dbReference type="SAM" id="Coils"/>
    </source>
</evidence>
<feature type="compositionally biased region" description="Low complexity" evidence="11">
    <location>
        <begin position="506"/>
        <end position="525"/>
    </location>
</feature>
<gene>
    <name evidence="14" type="ORF">CC1G_01298</name>
</gene>